<proteinExistence type="predicted"/>
<evidence type="ECO:0000313" key="1">
    <source>
        <dbReference type="EMBL" id="GGI00432.1"/>
    </source>
</evidence>
<sequence length="833" mass="90994">MEPLEDTYTNATVILRPARVAVLFRGGDHWRSSARLAISVTGKYWGGAGFILVPFKDDGTVAPEIIDVVAAYDPDHVVTVRLPRREMERVNPGFIALRSEDGKLLVEAEERRSYLTRPDVIDLPIQDSVALKARAFVAAACTPFRYGDPGEVQSESIEHLDFEVGPRPGRLIAAARPMPSESVVLAGSETWTGSGSLSLAIRTGVLPYALEKDQNEREEPDEAQMMRLALDPERWSRKAPGDLVERMNVGGASTGEKTFFWCDEPDGGLTSLRYRFSIDAGAVVVGDTAEDFALAYAYERLLGFGVWLSSEMLTNETVARTIRLELANAGMRVQGWAGRLLLSSSSLDRAELTGLTEVLCGDSWEANPFPDASTDAIGRSKSLPDGVELGVPELRLGLHQMAVAEPPETQLSVPVSVAQDGTTFMRAPLATPQPAALIRPKNGPVRPYWYVGVNFWETSMPHGRGVPQIFVQPERQPFINSGVRSSRDGFVFHSQAGGLIGAGASLTSQISQPRLKILGMQPWVQAMANQAGLEAKSSVPGMHAQLLARRLGGRQALAEMVSGPFHPALRRFASGDPKKPAERTSKVFPLRDGVALGYDPYPRFEALCRCVPGLRDEDVRSWIDQLAQADLLRRGFILDCSDCTRPSFVGIDQIGQRFLCVRCSAVNELTATRWNNDGNEPAWFYDLHASFRELMTTHGDVGLFAAQHLRRGTWEYSDTSEIEFLAAGTGKPVAEMDLIAHVNGEVVVVEAKSNGKLGNGPREARSAAKKKIDIALALHADKVLLATTRPRMANSAKQMLREAATLAGARNLRIDEITGLGPELFETEPTFDI</sequence>
<comment type="caution">
    <text evidence="1">The sequence shown here is derived from an EMBL/GenBank/DDBJ whole genome shotgun (WGS) entry which is preliminary data.</text>
</comment>
<dbReference type="RefSeq" id="WP_188573058.1">
    <property type="nucleotide sequence ID" value="NZ_BMFW01000026.1"/>
</dbReference>
<organism evidence="1 2">
    <name type="scientific">Arthrobacter liuii</name>
    <dbReference type="NCBI Taxonomy" id="1476996"/>
    <lineage>
        <taxon>Bacteria</taxon>
        <taxon>Bacillati</taxon>
        <taxon>Actinomycetota</taxon>
        <taxon>Actinomycetes</taxon>
        <taxon>Micrococcales</taxon>
        <taxon>Micrococcaceae</taxon>
        <taxon>Arthrobacter</taxon>
    </lineage>
</organism>
<gene>
    <name evidence="1" type="ORF">GCM10007170_37560</name>
</gene>
<keyword evidence="2" id="KW-1185">Reference proteome</keyword>
<accession>A0ABQ2AZS5</accession>
<dbReference type="Proteomes" id="UP000643279">
    <property type="component" value="Unassembled WGS sequence"/>
</dbReference>
<dbReference type="EMBL" id="BMFW01000026">
    <property type="protein sequence ID" value="GGI00432.1"/>
    <property type="molecule type" value="Genomic_DNA"/>
</dbReference>
<reference evidence="2" key="1">
    <citation type="journal article" date="2019" name="Int. J. Syst. Evol. Microbiol.">
        <title>The Global Catalogue of Microorganisms (GCM) 10K type strain sequencing project: providing services to taxonomists for standard genome sequencing and annotation.</title>
        <authorList>
            <consortium name="The Broad Institute Genomics Platform"/>
            <consortium name="The Broad Institute Genome Sequencing Center for Infectious Disease"/>
            <person name="Wu L."/>
            <person name="Ma J."/>
        </authorList>
    </citation>
    <scope>NUCLEOTIDE SEQUENCE [LARGE SCALE GENOMIC DNA]</scope>
    <source>
        <strain evidence="2">CGMCC 1.12778</strain>
    </source>
</reference>
<evidence type="ECO:0000313" key="2">
    <source>
        <dbReference type="Proteomes" id="UP000643279"/>
    </source>
</evidence>
<protein>
    <submittedName>
        <fullName evidence="1">Uncharacterized protein</fullName>
    </submittedName>
</protein>
<name>A0ABQ2AZS5_9MICC</name>